<gene>
    <name evidence="2" type="ORF">AB2Z07_15055</name>
    <name evidence="3" type="ORF">AB2Z07_15075</name>
</gene>
<feature type="coiled-coil region" evidence="1">
    <location>
        <begin position="109"/>
        <end position="136"/>
    </location>
</feature>
<accession>A0ABV4JVP8</accession>
<proteinExistence type="predicted"/>
<comment type="caution">
    <text evidence="2">The sequence shown here is derived from an EMBL/GenBank/DDBJ whole genome shotgun (WGS) entry which is preliminary data.</text>
</comment>
<feature type="coiled-coil region" evidence="1">
    <location>
        <begin position="15"/>
        <end position="42"/>
    </location>
</feature>
<organism evidence="2 4">
    <name type="scientific">Halodesulfovibrio aestuarii</name>
    <dbReference type="NCBI Taxonomy" id="126333"/>
    <lineage>
        <taxon>Bacteria</taxon>
        <taxon>Pseudomonadati</taxon>
        <taxon>Thermodesulfobacteriota</taxon>
        <taxon>Desulfovibrionia</taxon>
        <taxon>Desulfovibrionales</taxon>
        <taxon>Desulfovibrionaceae</taxon>
        <taxon>Halodesulfovibrio</taxon>
    </lineage>
</organism>
<keyword evidence="1" id="KW-0175">Coiled coil</keyword>
<dbReference type="EMBL" id="JBFSOO010000015">
    <property type="protein sequence ID" value="MEZ6854827.1"/>
    <property type="molecule type" value="Genomic_DNA"/>
</dbReference>
<protein>
    <submittedName>
        <fullName evidence="2">Uncharacterized protein</fullName>
    </submittedName>
</protein>
<name>A0ABV4JVP8_9BACT</name>
<evidence type="ECO:0000313" key="4">
    <source>
        <dbReference type="Proteomes" id="UP001568358"/>
    </source>
</evidence>
<reference evidence="2 4" key="1">
    <citation type="submission" date="2024-07" db="EMBL/GenBank/DDBJ databases">
        <title>Active virus-host system and metabolic interactions in a Lokiarchaeon culture.</title>
        <authorList>
            <person name="Ponce Toledo R.I."/>
            <person name="Rodrigues Oliveira T."/>
            <person name="Schleper C."/>
        </authorList>
    </citation>
    <scope>NUCLEOTIDE SEQUENCE [LARGE SCALE GENOMIC DNA]</scope>
    <source>
        <strain evidence="2 4">B35</strain>
    </source>
</reference>
<dbReference type="RefSeq" id="WP_371151046.1">
    <property type="nucleotide sequence ID" value="NZ_JBFSOO010000015.1"/>
</dbReference>
<evidence type="ECO:0000313" key="2">
    <source>
        <dbReference type="EMBL" id="MEZ6854823.1"/>
    </source>
</evidence>
<keyword evidence="4" id="KW-1185">Reference proteome</keyword>
<evidence type="ECO:0000256" key="1">
    <source>
        <dbReference type="SAM" id="Coils"/>
    </source>
</evidence>
<sequence length="167" mass="19524">MEKCKHLISGLVRDKQERLTKVAQLESELQKIQAQLDVEYKHIEAIDLLLQSYDPSFKTENVKKKATRKHIFARGELKKLVLRLLKNKGRVSTTTIEITDYVFSIKGQHNLNKDNYKNVERQLRNYEEVVSTGKDDNNVTLWILKRYAAEENESENRAVVTRLRAPQ</sequence>
<dbReference type="Proteomes" id="UP001568358">
    <property type="component" value="Unassembled WGS sequence"/>
</dbReference>
<dbReference type="EMBL" id="JBFSOO010000015">
    <property type="protein sequence ID" value="MEZ6854823.1"/>
    <property type="molecule type" value="Genomic_DNA"/>
</dbReference>
<evidence type="ECO:0000313" key="3">
    <source>
        <dbReference type="EMBL" id="MEZ6854827.1"/>
    </source>
</evidence>